<comment type="caution">
    <text evidence="2">The sequence shown here is derived from an EMBL/GenBank/DDBJ whole genome shotgun (WGS) entry which is preliminary data.</text>
</comment>
<name>A0A9P5UU43_9FUNG</name>
<dbReference type="AlphaFoldDB" id="A0A9P5UU43"/>
<protein>
    <submittedName>
        <fullName evidence="2">Uncharacterized protein</fullName>
    </submittedName>
</protein>
<dbReference type="EMBL" id="JAAAUQ010003274">
    <property type="protein sequence ID" value="KAF9118077.1"/>
    <property type="molecule type" value="Genomic_DNA"/>
</dbReference>
<feature type="compositionally biased region" description="Basic and acidic residues" evidence="1">
    <location>
        <begin position="43"/>
        <end position="56"/>
    </location>
</feature>
<accession>A0A9P5UU43</accession>
<sequence length="76" mass="8706">MPLGRFMNANQALRLMERGSEPYPKVECDDMGGEDQVEEEEEIGKLEEVWKEKEPFYESSPHSSDSPEDGANEEKN</sequence>
<evidence type="ECO:0000313" key="3">
    <source>
        <dbReference type="Proteomes" id="UP000748756"/>
    </source>
</evidence>
<feature type="compositionally biased region" description="Acidic residues" evidence="1">
    <location>
        <begin position="66"/>
        <end position="76"/>
    </location>
</feature>
<feature type="region of interest" description="Disordered" evidence="1">
    <location>
        <begin position="20"/>
        <end position="76"/>
    </location>
</feature>
<proteinExistence type="predicted"/>
<evidence type="ECO:0000256" key="1">
    <source>
        <dbReference type="SAM" id="MobiDB-lite"/>
    </source>
</evidence>
<feature type="non-terminal residue" evidence="2">
    <location>
        <position position="76"/>
    </location>
</feature>
<dbReference type="Proteomes" id="UP000748756">
    <property type="component" value="Unassembled WGS sequence"/>
</dbReference>
<keyword evidence="3" id="KW-1185">Reference proteome</keyword>
<organism evidence="2 3">
    <name type="scientific">Linnemannia schmuckeri</name>
    <dbReference type="NCBI Taxonomy" id="64567"/>
    <lineage>
        <taxon>Eukaryota</taxon>
        <taxon>Fungi</taxon>
        <taxon>Fungi incertae sedis</taxon>
        <taxon>Mucoromycota</taxon>
        <taxon>Mortierellomycotina</taxon>
        <taxon>Mortierellomycetes</taxon>
        <taxon>Mortierellales</taxon>
        <taxon>Mortierellaceae</taxon>
        <taxon>Linnemannia</taxon>
    </lineage>
</organism>
<gene>
    <name evidence="2" type="ORF">BG015_006749</name>
</gene>
<evidence type="ECO:0000313" key="2">
    <source>
        <dbReference type="EMBL" id="KAF9118077.1"/>
    </source>
</evidence>
<feature type="compositionally biased region" description="Acidic residues" evidence="1">
    <location>
        <begin position="29"/>
        <end position="42"/>
    </location>
</feature>
<reference evidence="2" key="1">
    <citation type="journal article" date="2020" name="Fungal Divers.">
        <title>Resolving the Mortierellaceae phylogeny through synthesis of multi-gene phylogenetics and phylogenomics.</title>
        <authorList>
            <person name="Vandepol N."/>
            <person name="Liber J."/>
            <person name="Desiro A."/>
            <person name="Na H."/>
            <person name="Kennedy M."/>
            <person name="Barry K."/>
            <person name="Grigoriev I.V."/>
            <person name="Miller A.N."/>
            <person name="O'Donnell K."/>
            <person name="Stajich J.E."/>
            <person name="Bonito G."/>
        </authorList>
    </citation>
    <scope>NUCLEOTIDE SEQUENCE</scope>
    <source>
        <strain evidence="2">NRRL 6426</strain>
    </source>
</reference>